<dbReference type="EMBL" id="JAHRHJ020000011">
    <property type="protein sequence ID" value="KAH9295199.1"/>
    <property type="molecule type" value="Genomic_DNA"/>
</dbReference>
<feature type="non-terminal residue" evidence="2">
    <location>
        <position position="1"/>
    </location>
</feature>
<dbReference type="OMA" id="LECSHRT"/>
<dbReference type="GO" id="GO:0003676">
    <property type="term" value="F:nucleic acid binding"/>
    <property type="evidence" value="ECO:0007669"/>
    <property type="project" value="InterPro"/>
</dbReference>
<dbReference type="InterPro" id="IPR050951">
    <property type="entry name" value="Retrovirus_Pol_polyprotein"/>
</dbReference>
<comment type="caution">
    <text evidence="2">The sequence shown here is derived from an EMBL/GenBank/DDBJ whole genome shotgun (WGS) entry which is preliminary data.</text>
</comment>
<dbReference type="GO" id="GO:0015074">
    <property type="term" value="P:DNA integration"/>
    <property type="evidence" value="ECO:0007669"/>
    <property type="project" value="InterPro"/>
</dbReference>
<dbReference type="SUPFAM" id="SSF53098">
    <property type="entry name" value="Ribonuclease H-like"/>
    <property type="match status" value="1"/>
</dbReference>
<dbReference type="PANTHER" id="PTHR37984:SF5">
    <property type="entry name" value="PROTEIN NYNRIN-LIKE"/>
    <property type="match status" value="1"/>
</dbReference>
<reference evidence="2 3" key="1">
    <citation type="journal article" date="2021" name="Nat. Plants">
        <title>The Taxus genome provides insights into paclitaxel biosynthesis.</title>
        <authorList>
            <person name="Xiong X."/>
            <person name="Gou J."/>
            <person name="Liao Q."/>
            <person name="Li Y."/>
            <person name="Zhou Q."/>
            <person name="Bi G."/>
            <person name="Li C."/>
            <person name="Du R."/>
            <person name="Wang X."/>
            <person name="Sun T."/>
            <person name="Guo L."/>
            <person name="Liang H."/>
            <person name="Lu P."/>
            <person name="Wu Y."/>
            <person name="Zhang Z."/>
            <person name="Ro D.K."/>
            <person name="Shang Y."/>
            <person name="Huang S."/>
            <person name="Yan J."/>
        </authorList>
    </citation>
    <scope>NUCLEOTIDE SEQUENCE [LARGE SCALE GENOMIC DNA]</scope>
    <source>
        <strain evidence="2">Ta-2019</strain>
    </source>
</reference>
<accession>A0AA38CE68</accession>
<proteinExistence type="predicted"/>
<dbReference type="PROSITE" id="PS50994">
    <property type="entry name" value="INTEGRASE"/>
    <property type="match status" value="1"/>
</dbReference>
<dbReference type="InterPro" id="IPR001584">
    <property type="entry name" value="Integrase_cat-core"/>
</dbReference>
<dbReference type="AlphaFoldDB" id="A0AA38CE68"/>
<dbReference type="Proteomes" id="UP000824469">
    <property type="component" value="Unassembled WGS sequence"/>
</dbReference>
<dbReference type="Pfam" id="PF00665">
    <property type="entry name" value="rve"/>
    <property type="match status" value="1"/>
</dbReference>
<dbReference type="InterPro" id="IPR036397">
    <property type="entry name" value="RNaseH_sf"/>
</dbReference>
<dbReference type="PANTHER" id="PTHR37984">
    <property type="entry name" value="PROTEIN CBG26694"/>
    <property type="match status" value="1"/>
</dbReference>
<name>A0AA38CE68_TAXCH</name>
<evidence type="ECO:0000259" key="1">
    <source>
        <dbReference type="PROSITE" id="PS50994"/>
    </source>
</evidence>
<organism evidence="2 3">
    <name type="scientific">Taxus chinensis</name>
    <name type="common">Chinese yew</name>
    <name type="synonym">Taxus wallichiana var. chinensis</name>
    <dbReference type="NCBI Taxonomy" id="29808"/>
    <lineage>
        <taxon>Eukaryota</taxon>
        <taxon>Viridiplantae</taxon>
        <taxon>Streptophyta</taxon>
        <taxon>Embryophyta</taxon>
        <taxon>Tracheophyta</taxon>
        <taxon>Spermatophyta</taxon>
        <taxon>Pinopsida</taxon>
        <taxon>Pinidae</taxon>
        <taxon>Conifers II</taxon>
        <taxon>Cupressales</taxon>
        <taxon>Taxaceae</taxon>
        <taxon>Taxus</taxon>
    </lineage>
</organism>
<protein>
    <recommendedName>
        <fullName evidence="1">Integrase catalytic domain-containing protein</fullName>
    </recommendedName>
</protein>
<evidence type="ECO:0000313" key="2">
    <source>
        <dbReference type="EMBL" id="KAH9295199.1"/>
    </source>
</evidence>
<dbReference type="InterPro" id="IPR012337">
    <property type="entry name" value="RNaseH-like_sf"/>
</dbReference>
<feature type="non-terminal residue" evidence="2">
    <location>
        <position position="136"/>
    </location>
</feature>
<feature type="domain" description="Integrase catalytic" evidence="1">
    <location>
        <begin position="16"/>
        <end position="136"/>
    </location>
</feature>
<sequence length="136" mass="15683">HANLQHTPSHPLQVARDLWPFSQWGLDLIGEIHPPSSQRHHWIITATEYYTKWVEAIPLISTKKEKIVEFINHHIICRFGVPHRLITDNGKSFKNKLLRALCDNFGIKLSFSSPYYPQANGQAESSNKTLTKILMK</sequence>
<evidence type="ECO:0000313" key="3">
    <source>
        <dbReference type="Proteomes" id="UP000824469"/>
    </source>
</evidence>
<gene>
    <name evidence="2" type="ORF">KI387_038787</name>
</gene>
<dbReference type="Gene3D" id="3.30.420.10">
    <property type="entry name" value="Ribonuclease H-like superfamily/Ribonuclease H"/>
    <property type="match status" value="1"/>
</dbReference>
<keyword evidence="3" id="KW-1185">Reference proteome</keyword>